<protein>
    <submittedName>
        <fullName evidence="8">Putative ABC transporter arginine-binding protein 2</fullName>
    </submittedName>
</protein>
<evidence type="ECO:0000313" key="8">
    <source>
        <dbReference type="EMBL" id="SJM37224.1"/>
    </source>
</evidence>
<dbReference type="SMART" id="SM00062">
    <property type="entry name" value="PBPb"/>
    <property type="match status" value="1"/>
</dbReference>
<name>A0A1R4EFE3_9GAMM</name>
<feature type="chain" id="PRO_5012955391" evidence="5">
    <location>
        <begin position="25"/>
        <end position="281"/>
    </location>
</feature>
<evidence type="ECO:0000256" key="4">
    <source>
        <dbReference type="RuleBase" id="RU003744"/>
    </source>
</evidence>
<dbReference type="Pfam" id="PF00497">
    <property type="entry name" value="SBP_bac_3"/>
    <property type="match status" value="1"/>
</dbReference>
<evidence type="ECO:0000259" key="6">
    <source>
        <dbReference type="SMART" id="SM00062"/>
    </source>
</evidence>
<dbReference type="Proteomes" id="UP000188169">
    <property type="component" value="Unassembled WGS sequence"/>
</dbReference>
<dbReference type="GO" id="GO:0015276">
    <property type="term" value="F:ligand-gated monoatomic ion channel activity"/>
    <property type="evidence" value="ECO:0007669"/>
    <property type="project" value="InterPro"/>
</dbReference>
<dbReference type="InterPro" id="IPR001320">
    <property type="entry name" value="Iontro_rcpt_C"/>
</dbReference>
<dbReference type="GO" id="GO:0016020">
    <property type="term" value="C:membrane"/>
    <property type="evidence" value="ECO:0007669"/>
    <property type="project" value="InterPro"/>
</dbReference>
<accession>A0A1R4EFE3</accession>
<feature type="domain" description="Solute-binding protein family 3/N-terminal" evidence="6">
    <location>
        <begin position="50"/>
        <end position="270"/>
    </location>
</feature>
<evidence type="ECO:0000256" key="5">
    <source>
        <dbReference type="SAM" id="SignalP"/>
    </source>
</evidence>
<sequence length="281" mass="30055">MTTAIKSKSKWAALSVALSGLMLAACSNSSEAPEAGEATAAANTDSTEQTIRIATESSYKPLSYTDADGKLIGFEIDLINALCDEMAAKCDISSQEWDGLIPGLQAKKFDAIIAGMSITPERLEKVDFTDPYLSNGLILVAKKGDEVSVEDDFSDVSVGAQRATIAAQYIEETHPKAKLNLYDTQENAYLDLTSGRIRALFSDKVTAAHWLMSDEGQAFEQKGEEFNSDDTMGIAVRKGDELAGKFNTALQALKASGKYDEISAPYFGTSTTAAAQEATAQ</sequence>
<dbReference type="PANTHER" id="PTHR35936:SF17">
    <property type="entry name" value="ARGININE-BINDING EXTRACELLULAR PROTEIN ARTP"/>
    <property type="match status" value="1"/>
</dbReference>
<proteinExistence type="inferred from homology"/>
<dbReference type="InterPro" id="IPR018313">
    <property type="entry name" value="SBP_3_CS"/>
</dbReference>
<keyword evidence="9" id="KW-1185">Reference proteome</keyword>
<dbReference type="PROSITE" id="PS51257">
    <property type="entry name" value="PROKAR_LIPOPROTEIN"/>
    <property type="match status" value="1"/>
</dbReference>
<evidence type="ECO:0000256" key="2">
    <source>
        <dbReference type="ARBA" id="ARBA00010333"/>
    </source>
</evidence>
<dbReference type="CDD" id="cd13702">
    <property type="entry name" value="PBP2_mlr5654_like"/>
    <property type="match status" value="1"/>
</dbReference>
<evidence type="ECO:0000256" key="1">
    <source>
        <dbReference type="ARBA" id="ARBA00004196"/>
    </source>
</evidence>
<evidence type="ECO:0000259" key="7">
    <source>
        <dbReference type="SMART" id="SM00079"/>
    </source>
</evidence>
<organism evidence="8 9">
    <name type="scientific">Psychrobacter pasteurii</name>
    <dbReference type="NCBI Taxonomy" id="1945520"/>
    <lineage>
        <taxon>Bacteria</taxon>
        <taxon>Pseudomonadati</taxon>
        <taxon>Pseudomonadota</taxon>
        <taxon>Gammaproteobacteria</taxon>
        <taxon>Moraxellales</taxon>
        <taxon>Moraxellaceae</taxon>
        <taxon>Psychrobacter</taxon>
    </lineage>
</organism>
<dbReference type="Gene3D" id="3.40.190.10">
    <property type="entry name" value="Periplasmic binding protein-like II"/>
    <property type="match status" value="2"/>
</dbReference>
<dbReference type="AlphaFoldDB" id="A0A1R4EFE3"/>
<comment type="subcellular location">
    <subcellularLocation>
        <location evidence="1">Cell envelope</location>
    </subcellularLocation>
</comment>
<comment type="similarity">
    <text evidence="2 4">Belongs to the bacterial solute-binding protein 3 family.</text>
</comment>
<dbReference type="InterPro" id="IPR001638">
    <property type="entry name" value="Solute-binding_3/MltF_N"/>
</dbReference>
<dbReference type="SMART" id="SM00079">
    <property type="entry name" value="PBPe"/>
    <property type="match status" value="1"/>
</dbReference>
<dbReference type="PROSITE" id="PS01039">
    <property type="entry name" value="SBP_BACTERIAL_3"/>
    <property type="match status" value="1"/>
</dbReference>
<dbReference type="SUPFAM" id="SSF53850">
    <property type="entry name" value="Periplasmic binding protein-like II"/>
    <property type="match status" value="1"/>
</dbReference>
<evidence type="ECO:0000256" key="3">
    <source>
        <dbReference type="ARBA" id="ARBA00022729"/>
    </source>
</evidence>
<dbReference type="GO" id="GO:0030313">
    <property type="term" value="C:cell envelope"/>
    <property type="evidence" value="ECO:0007669"/>
    <property type="project" value="UniProtKB-SubCell"/>
</dbReference>
<dbReference type="EMBL" id="FUGD01000076">
    <property type="protein sequence ID" value="SJM37224.1"/>
    <property type="molecule type" value="Genomic_DNA"/>
</dbReference>
<dbReference type="STRING" id="1945520.A1019T_01196"/>
<evidence type="ECO:0000313" key="9">
    <source>
        <dbReference type="Proteomes" id="UP000188169"/>
    </source>
</evidence>
<dbReference type="RefSeq" id="WP_077448621.1">
    <property type="nucleotide sequence ID" value="NZ_FUGD01000076.1"/>
</dbReference>
<feature type="signal peptide" evidence="5">
    <location>
        <begin position="1"/>
        <end position="24"/>
    </location>
</feature>
<dbReference type="OrthoDB" id="9768183at2"/>
<keyword evidence="3 5" id="KW-0732">Signal</keyword>
<reference evidence="9" key="1">
    <citation type="submission" date="2017-02" db="EMBL/GenBank/DDBJ databases">
        <authorList>
            <person name="Mornico D."/>
        </authorList>
    </citation>
    <scope>NUCLEOTIDE SEQUENCE [LARGE SCALE GENOMIC DNA]</scope>
</reference>
<gene>
    <name evidence="8" type="primary">artI_1</name>
    <name evidence="8" type="ORF">A1019T_01196</name>
</gene>
<dbReference type="PANTHER" id="PTHR35936">
    <property type="entry name" value="MEMBRANE-BOUND LYTIC MUREIN TRANSGLYCOSYLASE F"/>
    <property type="match status" value="1"/>
</dbReference>
<feature type="domain" description="Ionotropic glutamate receptor C-terminal" evidence="7">
    <location>
        <begin position="50"/>
        <end position="269"/>
    </location>
</feature>